<evidence type="ECO:0000313" key="2">
    <source>
        <dbReference type="EMBL" id="MBM6775362.1"/>
    </source>
</evidence>
<proteinExistence type="predicted"/>
<dbReference type="Proteomes" id="UP000712527">
    <property type="component" value="Unassembled WGS sequence"/>
</dbReference>
<protein>
    <submittedName>
        <fullName evidence="2">Uncharacterized protein</fullName>
    </submittedName>
</protein>
<keyword evidence="3" id="KW-1185">Reference proteome</keyword>
<gene>
    <name evidence="2" type="ORF">H9X80_07375</name>
</gene>
<comment type="caution">
    <text evidence="2">The sequence shown here is derived from an EMBL/GenBank/DDBJ whole genome shotgun (WGS) entry which is preliminary data.</text>
</comment>
<dbReference type="RefSeq" id="WP_204793701.1">
    <property type="nucleotide sequence ID" value="NZ_JACSNQ010000016.1"/>
</dbReference>
<dbReference type="EMBL" id="JACSNQ010000016">
    <property type="protein sequence ID" value="MBM6775362.1"/>
    <property type="molecule type" value="Genomic_DNA"/>
</dbReference>
<feature type="region of interest" description="Disordered" evidence="1">
    <location>
        <begin position="127"/>
        <end position="147"/>
    </location>
</feature>
<accession>A0ABS2F482</accession>
<name>A0ABS2F482_9ACTN</name>
<evidence type="ECO:0000256" key="1">
    <source>
        <dbReference type="SAM" id="MobiDB-lite"/>
    </source>
</evidence>
<organism evidence="2 3">
    <name type="scientific">Olsenella profusa</name>
    <dbReference type="NCBI Taxonomy" id="138595"/>
    <lineage>
        <taxon>Bacteria</taxon>
        <taxon>Bacillati</taxon>
        <taxon>Actinomycetota</taxon>
        <taxon>Coriobacteriia</taxon>
        <taxon>Coriobacteriales</taxon>
        <taxon>Atopobiaceae</taxon>
        <taxon>Olsenella</taxon>
    </lineage>
</organism>
<evidence type="ECO:0000313" key="3">
    <source>
        <dbReference type="Proteomes" id="UP000712527"/>
    </source>
</evidence>
<reference evidence="2 3" key="1">
    <citation type="journal article" date="2021" name="Sci. Rep.">
        <title>The distribution of antibiotic resistance genes in chicken gut microbiota commensals.</title>
        <authorList>
            <person name="Juricova H."/>
            <person name="Matiasovicova J."/>
            <person name="Kubasova T."/>
            <person name="Cejkova D."/>
            <person name="Rychlik I."/>
        </authorList>
    </citation>
    <scope>NUCLEOTIDE SEQUENCE [LARGE SCALE GENOMIC DNA]</scope>
    <source>
        <strain evidence="2 3">An794</strain>
    </source>
</reference>
<sequence length="147" mass="15837">MLQRDYVLEIIGQFVEGVRRSLLRALGGDREGFVQTEQQIGELLDLDYRTALSLAPDSLVTMMVLSGIGDSVAEYVCYALERLARLYERAGNEDAAGLRRLQAKAVGESFGCDPAAVPDDFAELDSEVFSDGSGRTGTPEGGGQSVQ</sequence>